<accession>A0AA42CIK3</accession>
<dbReference type="InterPro" id="IPR024409">
    <property type="entry name" value="DUF3833"/>
</dbReference>
<sequence>MTRLLAIPMLAGLTTIATATAGEAGPLSLQSFFQGPLTARGTVENLRDGTKRDFVIEMVASWTGPNGTLVEDVAYSDGERERKVWHFEKVGDGRFVGRREDVAEDAEVTEDREGVHMVYKAKTRVPPGLSLNLSFDDRLTPVSPGHVVVRSNVTYLFVDAAKIDMEIVKKVAPPAKPSGKAP</sequence>
<evidence type="ECO:0000313" key="2">
    <source>
        <dbReference type="EMBL" id="MCW6508479.1"/>
    </source>
</evidence>
<dbReference type="Pfam" id="PF12915">
    <property type="entry name" value="DUF3833"/>
    <property type="match status" value="1"/>
</dbReference>
<keyword evidence="3" id="KW-1185">Reference proteome</keyword>
<dbReference type="RefSeq" id="WP_282584851.1">
    <property type="nucleotide sequence ID" value="NZ_JAMOIM010000006.1"/>
</dbReference>
<feature type="chain" id="PRO_5041300333" evidence="1">
    <location>
        <begin position="20"/>
        <end position="182"/>
    </location>
</feature>
<protein>
    <submittedName>
        <fullName evidence="2">DUF3833 domain-containing protein</fullName>
    </submittedName>
</protein>
<feature type="signal peptide" evidence="1">
    <location>
        <begin position="1"/>
        <end position="19"/>
    </location>
</feature>
<evidence type="ECO:0000313" key="3">
    <source>
        <dbReference type="Proteomes" id="UP001165667"/>
    </source>
</evidence>
<name>A0AA42CIK3_9HYPH</name>
<proteinExistence type="predicted"/>
<dbReference type="EMBL" id="JAMOIM010000006">
    <property type="protein sequence ID" value="MCW6508479.1"/>
    <property type="molecule type" value="Genomic_DNA"/>
</dbReference>
<reference evidence="2" key="1">
    <citation type="submission" date="2022-05" db="EMBL/GenBank/DDBJ databases">
        <authorList>
            <person name="Pankratov T."/>
        </authorList>
    </citation>
    <scope>NUCLEOTIDE SEQUENCE</scope>
    <source>
        <strain evidence="2">BP6-180914</strain>
    </source>
</reference>
<organism evidence="2 3">
    <name type="scientific">Lichenifustis flavocetrariae</name>
    <dbReference type="NCBI Taxonomy" id="2949735"/>
    <lineage>
        <taxon>Bacteria</taxon>
        <taxon>Pseudomonadati</taxon>
        <taxon>Pseudomonadota</taxon>
        <taxon>Alphaproteobacteria</taxon>
        <taxon>Hyphomicrobiales</taxon>
        <taxon>Lichenihabitantaceae</taxon>
        <taxon>Lichenifustis</taxon>
    </lineage>
</organism>
<gene>
    <name evidence="2" type="ORF">M8523_10665</name>
</gene>
<comment type="caution">
    <text evidence="2">The sequence shown here is derived from an EMBL/GenBank/DDBJ whole genome shotgun (WGS) entry which is preliminary data.</text>
</comment>
<keyword evidence="1" id="KW-0732">Signal</keyword>
<dbReference type="Proteomes" id="UP001165667">
    <property type="component" value="Unassembled WGS sequence"/>
</dbReference>
<dbReference type="AlphaFoldDB" id="A0AA42CIK3"/>
<evidence type="ECO:0000256" key="1">
    <source>
        <dbReference type="SAM" id="SignalP"/>
    </source>
</evidence>